<comment type="caution">
    <text evidence="1">The sequence shown here is derived from an EMBL/GenBank/DDBJ whole genome shotgun (WGS) entry which is preliminary data.</text>
</comment>
<dbReference type="EMBL" id="MAVT02002005">
    <property type="protein sequence ID" value="POS69767.1"/>
    <property type="molecule type" value="Genomic_DNA"/>
</dbReference>
<accession>A0A2P5HHP2</accession>
<name>A0A2P5HHP2_DIAHE</name>
<proteinExistence type="predicted"/>
<dbReference type="AlphaFoldDB" id="A0A2P5HHP2"/>
<reference evidence="1" key="1">
    <citation type="submission" date="2017-09" db="EMBL/GenBank/DDBJ databases">
        <title>Polyketide synthases of a Diaporthe helianthi virulent isolate.</title>
        <authorList>
            <person name="Baroncelli R."/>
        </authorList>
    </citation>
    <scope>NUCLEOTIDE SEQUENCE [LARGE SCALE GENOMIC DNA]</scope>
    <source>
        <strain evidence="1">7/96</strain>
    </source>
</reference>
<organism evidence="1 2">
    <name type="scientific">Diaporthe helianthi</name>
    <dbReference type="NCBI Taxonomy" id="158607"/>
    <lineage>
        <taxon>Eukaryota</taxon>
        <taxon>Fungi</taxon>
        <taxon>Dikarya</taxon>
        <taxon>Ascomycota</taxon>
        <taxon>Pezizomycotina</taxon>
        <taxon>Sordariomycetes</taxon>
        <taxon>Sordariomycetidae</taxon>
        <taxon>Diaporthales</taxon>
        <taxon>Diaporthaceae</taxon>
        <taxon>Diaporthe</taxon>
    </lineage>
</organism>
<keyword evidence="2" id="KW-1185">Reference proteome</keyword>
<evidence type="ECO:0000313" key="1">
    <source>
        <dbReference type="EMBL" id="POS69767.1"/>
    </source>
</evidence>
<sequence length="99" mass="10324">MADSRPSFASAHPPYNYCVQALPAAVTVSSIDQEREGLLLVQPICPSAHLPTTATNKAAGTPSSHQVLLSFPASILLAWGSAEPVRLAETNRGELGTGL</sequence>
<gene>
    <name evidence="1" type="ORF">DHEL01_v211839</name>
</gene>
<protein>
    <submittedName>
        <fullName evidence="1">Uncharacterized protein</fullName>
    </submittedName>
</protein>
<dbReference type="InParanoid" id="A0A2P5HHP2"/>
<dbReference type="Proteomes" id="UP000094444">
    <property type="component" value="Unassembled WGS sequence"/>
</dbReference>
<evidence type="ECO:0000313" key="2">
    <source>
        <dbReference type="Proteomes" id="UP000094444"/>
    </source>
</evidence>